<dbReference type="Pfam" id="PF00928">
    <property type="entry name" value="Adap_comp_sub"/>
    <property type="match status" value="1"/>
</dbReference>
<comment type="caution">
    <text evidence="11">The sequence shown here is derived from an EMBL/GenBank/DDBJ whole genome shotgun (WGS) entry which is preliminary data.</text>
</comment>
<dbReference type="GO" id="GO:0006890">
    <property type="term" value="P:retrograde vesicle-mediated transport, Golgi to endoplasmic reticulum"/>
    <property type="evidence" value="ECO:0007669"/>
    <property type="project" value="UniProtKB-UniRule"/>
</dbReference>
<comment type="function">
    <text evidence="8">The coatomer is a cytosolic protein complex that binds to dilysine motifs and reversibly associates with Golgi non-clathrin-coated vesicles, which further mediate biosynthetic protein transport from the ER, via the Golgi up to the trans Golgi network. Coatomer complex is required for budding from Golgi membranes, and is essential for the retrograde Golgi-to-ER transport of dilysine-tagged proteins.</text>
</comment>
<keyword evidence="3 8" id="KW-0963">Cytoplasm</keyword>
<dbReference type="SUPFAM" id="SSF49447">
    <property type="entry name" value="Second domain of Mu2 adaptin subunit (ap50) of ap2 adaptor"/>
    <property type="match status" value="1"/>
</dbReference>
<evidence type="ECO:0000256" key="6">
    <source>
        <dbReference type="ARBA" id="ARBA00023034"/>
    </source>
</evidence>
<evidence type="ECO:0000256" key="8">
    <source>
        <dbReference type="RuleBase" id="RU364018"/>
    </source>
</evidence>
<dbReference type="GO" id="GO:0030126">
    <property type="term" value="C:COPI vesicle coat"/>
    <property type="evidence" value="ECO:0007669"/>
    <property type="project" value="UniProtKB-UniRule"/>
</dbReference>
<feature type="non-terminal residue" evidence="11">
    <location>
        <position position="1"/>
    </location>
</feature>
<dbReference type="GO" id="GO:0006888">
    <property type="term" value="P:endoplasmic reticulum to Golgi vesicle-mediated transport"/>
    <property type="evidence" value="ECO:0007669"/>
    <property type="project" value="TreeGrafter"/>
</dbReference>
<evidence type="ECO:0000256" key="7">
    <source>
        <dbReference type="ARBA" id="ARBA00023329"/>
    </source>
</evidence>
<proteinExistence type="inferred from homology"/>
<evidence type="ECO:0000256" key="2">
    <source>
        <dbReference type="ARBA" id="ARBA00022448"/>
    </source>
</evidence>
<dbReference type="PROSITE" id="PS51072">
    <property type="entry name" value="MHD"/>
    <property type="match status" value="1"/>
</dbReference>
<evidence type="ECO:0000256" key="5">
    <source>
        <dbReference type="ARBA" id="ARBA00022927"/>
    </source>
</evidence>
<dbReference type="GO" id="GO:0015031">
    <property type="term" value="P:protein transport"/>
    <property type="evidence" value="ECO:0007669"/>
    <property type="project" value="UniProtKB-KW"/>
</dbReference>
<comment type="subunit">
    <text evidence="8">Oligomeric complex that consists of at least the alpha, beta, beta', gamma, delta, epsilon and zeta subunits.</text>
</comment>
<evidence type="ECO:0000259" key="10">
    <source>
        <dbReference type="PROSITE" id="PS51072"/>
    </source>
</evidence>
<dbReference type="EMBL" id="WIXE01024145">
    <property type="protein sequence ID" value="KAK5965874.1"/>
    <property type="molecule type" value="Genomic_DNA"/>
</dbReference>
<comment type="subcellular location">
    <subcellularLocation>
        <location evidence="8 9">Cytoplasm</location>
    </subcellularLocation>
    <subcellularLocation>
        <location evidence="8 9">Cytoplasmic vesicle</location>
        <location evidence="8 9">COPI-coated vesicle membrane</location>
        <topology evidence="8 9">Peripheral membrane protein</topology>
        <orientation evidence="8 9">Cytoplasmic side</orientation>
    </subcellularLocation>
    <subcellularLocation>
        <location evidence="8 9">Golgi apparatus membrane</location>
        <topology evidence="8 9">Peripheral membrane protein</topology>
        <orientation evidence="8 9">Cytoplasmic side</orientation>
    </subcellularLocation>
</comment>
<keyword evidence="5 8" id="KW-0653">Protein transport</keyword>
<keyword evidence="12" id="KW-1185">Reference proteome</keyword>
<evidence type="ECO:0000313" key="11">
    <source>
        <dbReference type="EMBL" id="KAK5965874.1"/>
    </source>
</evidence>
<dbReference type="AlphaFoldDB" id="A0AAN8EZ23"/>
<dbReference type="InterPro" id="IPR027059">
    <property type="entry name" value="Coatomer_dsu"/>
</dbReference>
<reference evidence="11 12" key="1">
    <citation type="submission" date="2019-10" db="EMBL/GenBank/DDBJ databases">
        <title>Assembly and Annotation for the nematode Trichostrongylus colubriformis.</title>
        <authorList>
            <person name="Martin J."/>
        </authorList>
    </citation>
    <scope>NUCLEOTIDE SEQUENCE [LARGE SCALE GENOMIC DNA]</scope>
    <source>
        <strain evidence="11">G859</strain>
        <tissue evidence="11">Whole worm</tissue>
    </source>
</reference>
<dbReference type="PANTHER" id="PTHR10121">
    <property type="entry name" value="COATOMER SUBUNIT DELTA"/>
    <property type="match status" value="1"/>
</dbReference>
<dbReference type="GO" id="GO:0051645">
    <property type="term" value="P:Golgi localization"/>
    <property type="evidence" value="ECO:0007669"/>
    <property type="project" value="TreeGrafter"/>
</dbReference>
<sequence>VPFTVAIKPEYSQSCMNLIISAATAPVVSECEGSYDYQKSRNQLVWTMPVIDSTNSTGTLEFTVPNGHADHFFPVHVRFHTEKLYCDIGVDAVQTIDGNSDVPFSVETRLITEKYEVV</sequence>
<evidence type="ECO:0000256" key="3">
    <source>
        <dbReference type="ARBA" id="ARBA00022490"/>
    </source>
</evidence>
<keyword evidence="6 8" id="KW-0333">Golgi apparatus</keyword>
<evidence type="ECO:0000313" key="12">
    <source>
        <dbReference type="Proteomes" id="UP001331761"/>
    </source>
</evidence>
<dbReference type="InterPro" id="IPR036168">
    <property type="entry name" value="AP2_Mu_C_sf"/>
</dbReference>
<accession>A0AAN8EZ23</accession>
<protein>
    <recommendedName>
        <fullName evidence="8">Coatomer subunit delta</fullName>
    </recommendedName>
</protein>
<keyword evidence="7 8" id="KW-0968">Cytoplasmic vesicle</keyword>
<keyword evidence="8" id="KW-0472">Membrane</keyword>
<evidence type="ECO:0000256" key="1">
    <source>
        <dbReference type="ARBA" id="ARBA00010516"/>
    </source>
</evidence>
<gene>
    <name evidence="11" type="ORF">GCK32_013440</name>
</gene>
<evidence type="ECO:0000256" key="9">
    <source>
        <dbReference type="RuleBase" id="RU366052"/>
    </source>
</evidence>
<organism evidence="11 12">
    <name type="scientific">Trichostrongylus colubriformis</name>
    <name type="common">Black scour worm</name>
    <dbReference type="NCBI Taxonomy" id="6319"/>
    <lineage>
        <taxon>Eukaryota</taxon>
        <taxon>Metazoa</taxon>
        <taxon>Ecdysozoa</taxon>
        <taxon>Nematoda</taxon>
        <taxon>Chromadorea</taxon>
        <taxon>Rhabditida</taxon>
        <taxon>Rhabditina</taxon>
        <taxon>Rhabditomorpha</taxon>
        <taxon>Strongyloidea</taxon>
        <taxon>Trichostrongylidae</taxon>
        <taxon>Trichostrongylus</taxon>
    </lineage>
</organism>
<dbReference type="Proteomes" id="UP001331761">
    <property type="component" value="Unassembled WGS sequence"/>
</dbReference>
<keyword evidence="2 8" id="KW-0813">Transport</keyword>
<name>A0AAN8EZ23_TRICO</name>
<dbReference type="GO" id="GO:0000139">
    <property type="term" value="C:Golgi membrane"/>
    <property type="evidence" value="ECO:0007669"/>
    <property type="project" value="UniProtKB-SubCell"/>
</dbReference>
<keyword evidence="4 8" id="KW-0931">ER-Golgi transport</keyword>
<evidence type="ECO:0000256" key="4">
    <source>
        <dbReference type="ARBA" id="ARBA00022892"/>
    </source>
</evidence>
<dbReference type="PANTHER" id="PTHR10121:SF0">
    <property type="entry name" value="COATOMER SUBUNIT DELTA"/>
    <property type="match status" value="1"/>
</dbReference>
<dbReference type="InterPro" id="IPR028565">
    <property type="entry name" value="MHD"/>
</dbReference>
<comment type="similarity">
    <text evidence="1 8">Belongs to the adaptor complexes medium subunit family. Delta-COP subfamily.</text>
</comment>
<feature type="domain" description="MHD" evidence="10">
    <location>
        <begin position="1"/>
        <end position="118"/>
    </location>
</feature>